<sequence>MNFSSFLADNWYWAVAAAASGGLLLWQQLQEATVSGGLSPALAVQLINKERAQVIDVCEPAEFAAGHVTGAKNVPLGEIAAGKGLPGNKKLPLVVVCASGQRSAKAVTQLKGMGYENAQPLSGGLKAWRAANLPVEKA</sequence>
<dbReference type="RefSeq" id="WP_133611245.1">
    <property type="nucleotide sequence ID" value="NZ_SNXW01000015.1"/>
</dbReference>
<evidence type="ECO:0000259" key="1">
    <source>
        <dbReference type="PROSITE" id="PS50206"/>
    </source>
</evidence>
<keyword evidence="3" id="KW-1185">Reference proteome</keyword>
<dbReference type="InterPro" id="IPR036873">
    <property type="entry name" value="Rhodanese-like_dom_sf"/>
</dbReference>
<dbReference type="PROSITE" id="PS50206">
    <property type="entry name" value="RHODANESE_3"/>
    <property type="match status" value="1"/>
</dbReference>
<comment type="caution">
    <text evidence="2">The sequence shown here is derived from an EMBL/GenBank/DDBJ whole genome shotgun (WGS) entry which is preliminary data.</text>
</comment>
<dbReference type="SUPFAM" id="SSF52821">
    <property type="entry name" value="Rhodanese/Cell cycle control phosphatase"/>
    <property type="match status" value="1"/>
</dbReference>
<dbReference type="EMBL" id="SNXW01000015">
    <property type="protein sequence ID" value="TDP79343.1"/>
    <property type="molecule type" value="Genomic_DNA"/>
</dbReference>
<dbReference type="CDD" id="cd00158">
    <property type="entry name" value="RHOD"/>
    <property type="match status" value="1"/>
</dbReference>
<dbReference type="AlphaFoldDB" id="A0A4R6R107"/>
<keyword evidence="2" id="KW-0808">Transferase</keyword>
<accession>A0A4R6R107</accession>
<feature type="domain" description="Rhodanese" evidence="1">
    <location>
        <begin position="48"/>
        <end position="137"/>
    </location>
</feature>
<dbReference type="SMART" id="SM00450">
    <property type="entry name" value="RHOD"/>
    <property type="match status" value="1"/>
</dbReference>
<evidence type="ECO:0000313" key="3">
    <source>
        <dbReference type="Proteomes" id="UP000294593"/>
    </source>
</evidence>
<reference evidence="2 3" key="1">
    <citation type="submission" date="2019-03" db="EMBL/GenBank/DDBJ databases">
        <title>Genomic Encyclopedia of Type Strains, Phase IV (KMG-IV): sequencing the most valuable type-strain genomes for metagenomic binning, comparative biology and taxonomic classification.</title>
        <authorList>
            <person name="Goeker M."/>
        </authorList>
    </citation>
    <scope>NUCLEOTIDE SEQUENCE [LARGE SCALE GENOMIC DNA]</scope>
    <source>
        <strain evidence="2 3">DSM 11901</strain>
    </source>
</reference>
<dbReference type="OrthoDB" id="1445766at2"/>
<gene>
    <name evidence="2" type="ORF">EV672_11514</name>
</gene>
<dbReference type="PANTHER" id="PTHR45431">
    <property type="entry name" value="RHODANESE-LIKE DOMAIN-CONTAINING PROTEIN 15, CHLOROPLASTIC"/>
    <property type="match status" value="1"/>
</dbReference>
<dbReference type="Proteomes" id="UP000294593">
    <property type="component" value="Unassembled WGS sequence"/>
</dbReference>
<protein>
    <submittedName>
        <fullName evidence="2">Rhodanese-related sulfurtransferase</fullName>
    </submittedName>
</protein>
<name>A0A4R6R107_9BURK</name>
<dbReference type="GO" id="GO:0016740">
    <property type="term" value="F:transferase activity"/>
    <property type="evidence" value="ECO:0007669"/>
    <property type="project" value="UniProtKB-KW"/>
</dbReference>
<dbReference type="Gene3D" id="3.40.250.10">
    <property type="entry name" value="Rhodanese-like domain"/>
    <property type="match status" value="1"/>
</dbReference>
<dbReference type="PANTHER" id="PTHR45431:SF3">
    <property type="entry name" value="RHODANESE-LIKE DOMAIN-CONTAINING PROTEIN 15, CHLOROPLASTIC"/>
    <property type="match status" value="1"/>
</dbReference>
<dbReference type="InterPro" id="IPR001763">
    <property type="entry name" value="Rhodanese-like_dom"/>
</dbReference>
<evidence type="ECO:0000313" key="2">
    <source>
        <dbReference type="EMBL" id="TDP79343.1"/>
    </source>
</evidence>
<dbReference type="Pfam" id="PF00581">
    <property type="entry name" value="Rhodanese"/>
    <property type="match status" value="1"/>
</dbReference>
<dbReference type="InterPro" id="IPR052367">
    <property type="entry name" value="Thiosulfate_ST/Rhodanese-like"/>
</dbReference>
<organism evidence="2 3">
    <name type="scientific">Aquabacterium commune</name>
    <dbReference type="NCBI Taxonomy" id="70586"/>
    <lineage>
        <taxon>Bacteria</taxon>
        <taxon>Pseudomonadati</taxon>
        <taxon>Pseudomonadota</taxon>
        <taxon>Betaproteobacteria</taxon>
        <taxon>Burkholderiales</taxon>
        <taxon>Aquabacterium</taxon>
    </lineage>
</organism>
<proteinExistence type="predicted"/>